<gene>
    <name evidence="1" type="ORF">MLD38_004273</name>
</gene>
<proteinExistence type="predicted"/>
<protein>
    <submittedName>
        <fullName evidence="1">Uncharacterized protein</fullName>
    </submittedName>
</protein>
<evidence type="ECO:0000313" key="1">
    <source>
        <dbReference type="EMBL" id="KAI4386332.1"/>
    </source>
</evidence>
<dbReference type="Proteomes" id="UP001057402">
    <property type="component" value="Chromosome 2"/>
</dbReference>
<comment type="caution">
    <text evidence="1">The sequence shown here is derived from an EMBL/GenBank/DDBJ whole genome shotgun (WGS) entry which is preliminary data.</text>
</comment>
<evidence type="ECO:0000313" key="2">
    <source>
        <dbReference type="Proteomes" id="UP001057402"/>
    </source>
</evidence>
<organism evidence="1 2">
    <name type="scientific">Melastoma candidum</name>
    <dbReference type="NCBI Taxonomy" id="119954"/>
    <lineage>
        <taxon>Eukaryota</taxon>
        <taxon>Viridiplantae</taxon>
        <taxon>Streptophyta</taxon>
        <taxon>Embryophyta</taxon>
        <taxon>Tracheophyta</taxon>
        <taxon>Spermatophyta</taxon>
        <taxon>Magnoliopsida</taxon>
        <taxon>eudicotyledons</taxon>
        <taxon>Gunneridae</taxon>
        <taxon>Pentapetalae</taxon>
        <taxon>rosids</taxon>
        <taxon>malvids</taxon>
        <taxon>Myrtales</taxon>
        <taxon>Melastomataceae</taxon>
        <taxon>Melastomatoideae</taxon>
        <taxon>Melastomateae</taxon>
        <taxon>Melastoma</taxon>
    </lineage>
</organism>
<dbReference type="EMBL" id="CM042881">
    <property type="protein sequence ID" value="KAI4386332.1"/>
    <property type="molecule type" value="Genomic_DNA"/>
</dbReference>
<accession>A0ACB9SDR5</accession>
<reference evidence="2" key="1">
    <citation type="journal article" date="2023" name="Front. Plant Sci.">
        <title>Chromosomal-level genome assembly of Melastoma candidum provides insights into trichome evolution.</title>
        <authorList>
            <person name="Zhong Y."/>
            <person name="Wu W."/>
            <person name="Sun C."/>
            <person name="Zou P."/>
            <person name="Liu Y."/>
            <person name="Dai S."/>
            <person name="Zhou R."/>
        </authorList>
    </citation>
    <scope>NUCLEOTIDE SEQUENCE [LARGE SCALE GENOMIC DNA]</scope>
</reference>
<name>A0ACB9SDR5_9MYRT</name>
<keyword evidence="2" id="KW-1185">Reference proteome</keyword>
<sequence>MEATEVEHDEMRAAESDFEGGRALMNAGSHRNPNKVHWLRTLSLAFQCLGIVYGDIGTSPLYVFTPALGSTIANTDDIVGVLSLIIYTIILLPFIKYMFIVLYANDNGDGGTFALYSLICRHMDVSLIPNRRPKLRETATHGPATARQKRADRIVEMMEGSRVAKGVLFLVTIVGTSMVIGDGILNPSISVLSALNGITGLSSKAQMWISVGILVVLFGVQRFGTEKVGFSFAPITLVWFILITGIGLFNMFEHGFGVLRAFNPWCIVEYFERNGKRGFISLGGTFLSITGVEAMFADLGHFSVRSIQISFVFIVLPSSLIAYCGQAAYLMKYPQDIGNAFYASIPGPLYWPSFVVAIAASVVTSQAMITGSFAIISQSQSLGCFPRVKVVHTSSKYEGQVYIPLINYAFMIICILTTIYFGSSSNVANAYGVAVIGVMVITTCLLTVVMLVVWKTNIWLIFLFVATLGSVEFFYLAANLYKFVHGGYLPLGLAFVLVVTMVIWHYGYRARHIYELDHQASPALVQDLVHNAEMSRASGMALLYTEVEQGIPPIFSHFVKNVPLIHSVMVVVSIKILPISRVALNKRFTFWRIEPRELMMFGCEVRYGYDDDRLKDHNKFEQQLIENLKAYIGSRQLTNEAEVGRVDARVNALAAEEMQYVQMAIEKGVVYMLGEAEVVAKPSSSFIKKLVVNHAYGFLRRNFRSGSEIMVAPTAKLVRVGMTYEI</sequence>